<dbReference type="OrthoDB" id="518139at2"/>
<evidence type="ECO:0000313" key="1">
    <source>
        <dbReference type="EMBL" id="BAZ88117.1"/>
    </source>
</evidence>
<dbReference type="InterPro" id="IPR002347">
    <property type="entry name" value="SDR_fam"/>
</dbReference>
<name>A0A1Z4V9B4_9CYAN</name>
<dbReference type="Gene3D" id="3.40.50.720">
    <property type="entry name" value="NAD(P)-binding Rossmann-like Domain"/>
    <property type="match status" value="1"/>
</dbReference>
<dbReference type="KEGG" id="dcm:NIES806_43510"/>
<evidence type="ECO:0000313" key="2">
    <source>
        <dbReference type="Proteomes" id="UP000218702"/>
    </source>
</evidence>
<dbReference type="InterPro" id="IPR036291">
    <property type="entry name" value="NAD(P)-bd_dom_sf"/>
</dbReference>
<protein>
    <submittedName>
        <fullName evidence="1">Short-chain dehydrogenase/reductase SDR</fullName>
    </submittedName>
</protein>
<dbReference type="Pfam" id="PF00106">
    <property type="entry name" value="adh_short"/>
    <property type="match status" value="1"/>
</dbReference>
<proteinExistence type="predicted"/>
<organism evidence="1 2">
    <name type="scientific">Dolichospermum compactum NIES-806</name>
    <dbReference type="NCBI Taxonomy" id="1973481"/>
    <lineage>
        <taxon>Bacteria</taxon>
        <taxon>Bacillati</taxon>
        <taxon>Cyanobacteriota</taxon>
        <taxon>Cyanophyceae</taxon>
        <taxon>Nostocales</taxon>
        <taxon>Aphanizomenonaceae</taxon>
        <taxon>Dolichospermum</taxon>
        <taxon>Dolichospermum compactum</taxon>
    </lineage>
</organism>
<dbReference type="SUPFAM" id="SSF51735">
    <property type="entry name" value="NAD(P)-binding Rossmann-fold domains"/>
    <property type="match status" value="1"/>
</dbReference>
<gene>
    <name evidence="1" type="ORF">NIES806_43510</name>
</gene>
<reference evidence="1 2" key="1">
    <citation type="submission" date="2017-06" db="EMBL/GenBank/DDBJ databases">
        <title>Genome sequencing of cyanobaciteial culture collection at National Institute for Environmental Studies (NIES).</title>
        <authorList>
            <person name="Hirose Y."/>
            <person name="Shimura Y."/>
            <person name="Fujisawa T."/>
            <person name="Nakamura Y."/>
            <person name="Kawachi M."/>
        </authorList>
    </citation>
    <scope>NUCLEOTIDE SEQUENCE [LARGE SCALE GENOMIC DNA]</scope>
    <source>
        <strain evidence="1 2">NIES-806</strain>
    </source>
</reference>
<dbReference type="Proteomes" id="UP000218702">
    <property type="component" value="Chromosome"/>
</dbReference>
<accession>A0A1Z4V9B4</accession>
<keyword evidence="2" id="KW-1185">Reference proteome</keyword>
<dbReference type="EMBL" id="AP018316">
    <property type="protein sequence ID" value="BAZ88117.1"/>
    <property type="molecule type" value="Genomic_DNA"/>
</dbReference>
<sequence>MVSKLEGKVAIITGASSGIGKATAIALAAEGAKVGTDVLSIQTLGLH</sequence>
<dbReference type="AlphaFoldDB" id="A0A1Z4V9B4"/>